<organism evidence="1 2">
    <name type="scientific">Sphingomonas aurantiaca</name>
    <dbReference type="NCBI Taxonomy" id="185949"/>
    <lineage>
        <taxon>Bacteria</taxon>
        <taxon>Pseudomonadati</taxon>
        <taxon>Pseudomonadota</taxon>
        <taxon>Alphaproteobacteria</taxon>
        <taxon>Sphingomonadales</taxon>
        <taxon>Sphingomonadaceae</taxon>
        <taxon>Sphingomonas</taxon>
    </lineage>
</organism>
<protein>
    <submittedName>
        <fullName evidence="1">Uncharacterized protein</fullName>
    </submittedName>
</protein>
<sequence length="77" mass="8211">MAKDKEARAENHVTVMALANMLAAIVDAMRDFGVPNDIIHGFLDRLTVLNSVSLSGMPAAIIGDFVDVIRGTVADND</sequence>
<accession>A0A2T5GKB6</accession>
<dbReference type="AlphaFoldDB" id="A0A2T5GKB6"/>
<evidence type="ECO:0000313" key="1">
    <source>
        <dbReference type="EMBL" id="PTQ59765.1"/>
    </source>
</evidence>
<gene>
    <name evidence="1" type="ORF">C8J26_2617</name>
</gene>
<name>A0A2T5GKB6_9SPHN</name>
<proteinExistence type="predicted"/>
<dbReference type="EMBL" id="QAOG01000004">
    <property type="protein sequence ID" value="PTQ59765.1"/>
    <property type="molecule type" value="Genomic_DNA"/>
</dbReference>
<evidence type="ECO:0000313" key="2">
    <source>
        <dbReference type="Proteomes" id="UP000244189"/>
    </source>
</evidence>
<keyword evidence="2" id="KW-1185">Reference proteome</keyword>
<comment type="caution">
    <text evidence="1">The sequence shown here is derived from an EMBL/GenBank/DDBJ whole genome shotgun (WGS) entry which is preliminary data.</text>
</comment>
<dbReference type="RefSeq" id="WP_107958514.1">
    <property type="nucleotide sequence ID" value="NZ_QAOG01000004.1"/>
</dbReference>
<reference evidence="1 2" key="1">
    <citation type="submission" date="2018-04" db="EMBL/GenBank/DDBJ databases">
        <title>Genomic Encyclopedia of Type Strains, Phase III (KMG-III): the genomes of soil and plant-associated and newly described type strains.</title>
        <authorList>
            <person name="Whitman W."/>
        </authorList>
    </citation>
    <scope>NUCLEOTIDE SEQUENCE [LARGE SCALE GENOMIC DNA]</scope>
    <source>
        <strain evidence="1 2">MA101b</strain>
    </source>
</reference>
<dbReference type="Proteomes" id="UP000244189">
    <property type="component" value="Unassembled WGS sequence"/>
</dbReference>